<organism evidence="1 2">
    <name type="scientific">Pseudoalteromonas phenolica</name>
    <dbReference type="NCBI Taxonomy" id="161398"/>
    <lineage>
        <taxon>Bacteria</taxon>
        <taxon>Pseudomonadati</taxon>
        <taxon>Pseudomonadota</taxon>
        <taxon>Gammaproteobacteria</taxon>
        <taxon>Alteromonadales</taxon>
        <taxon>Pseudoalteromonadaceae</taxon>
        <taxon>Pseudoalteromonas</taxon>
    </lineage>
</organism>
<dbReference type="EMBL" id="PPSX01000129">
    <property type="protein sequence ID" value="RZQ51213.1"/>
    <property type="molecule type" value="Genomic_DNA"/>
</dbReference>
<gene>
    <name evidence="1" type="ORF">C1E23_20710</name>
</gene>
<accession>A0A4Q7IGQ0</accession>
<dbReference type="Proteomes" id="UP000291338">
    <property type="component" value="Unassembled WGS sequence"/>
</dbReference>
<evidence type="ECO:0000313" key="1">
    <source>
        <dbReference type="EMBL" id="RZQ51213.1"/>
    </source>
</evidence>
<comment type="caution">
    <text evidence="1">The sequence shown here is derived from an EMBL/GenBank/DDBJ whole genome shotgun (WGS) entry which is preliminary data.</text>
</comment>
<dbReference type="AlphaFoldDB" id="A0A4Q7IGQ0"/>
<proteinExistence type="predicted"/>
<dbReference type="RefSeq" id="WP_130257360.1">
    <property type="nucleotide sequence ID" value="NZ_PPSX01000129.1"/>
</dbReference>
<evidence type="ECO:0000313" key="2">
    <source>
        <dbReference type="Proteomes" id="UP000291338"/>
    </source>
</evidence>
<name>A0A4Q7IGQ0_9GAMM</name>
<sequence>MSDKVYSRACPLCDTEAKFVYRDHENRRLYLCPNNECGKFEISLTAERKLVFHSEFMKEVNEANKQKLILEIFYQDGLQASCKKDKSLT</sequence>
<protein>
    <submittedName>
        <fullName evidence="1">Uncharacterized protein</fullName>
    </submittedName>
</protein>
<reference evidence="1 2" key="1">
    <citation type="submission" date="2018-01" db="EMBL/GenBank/DDBJ databases">
        <title>Co-occurrence of chitin degradation, pigmentation and bioactivity in marine Pseudoalteromonas.</title>
        <authorList>
            <person name="Paulsen S."/>
            <person name="Gram L."/>
            <person name="Machado H."/>
        </authorList>
    </citation>
    <scope>NUCLEOTIDE SEQUENCE [LARGE SCALE GENOMIC DNA]</scope>
    <source>
        <strain evidence="1 2">S3898</strain>
    </source>
</reference>